<sequence>MKLEGSIDAHRVAVWWYSRDSLFAQHKLDLQSVTTVDSSGVAFLVHWAKHCRANGRTLQLQGASQQLIGMLMLYAVEPLFELAPIPPLNESNN</sequence>
<dbReference type="PANTHER" id="PTHR35849">
    <property type="entry name" value="BLR2341 PROTEIN"/>
    <property type="match status" value="1"/>
</dbReference>
<dbReference type="Gene3D" id="3.30.750.24">
    <property type="entry name" value="STAS domain"/>
    <property type="match status" value="1"/>
</dbReference>
<dbReference type="CDD" id="cd07043">
    <property type="entry name" value="STAS_anti-anti-sigma_factors"/>
    <property type="match status" value="1"/>
</dbReference>
<keyword evidence="3" id="KW-1185">Reference proteome</keyword>
<evidence type="ECO:0000313" key="2">
    <source>
        <dbReference type="EMBL" id="MFC3913723.1"/>
    </source>
</evidence>
<dbReference type="InterPro" id="IPR058548">
    <property type="entry name" value="MlaB-like_STAS"/>
</dbReference>
<dbReference type="InterPro" id="IPR036513">
    <property type="entry name" value="STAS_dom_sf"/>
</dbReference>
<dbReference type="InterPro" id="IPR002645">
    <property type="entry name" value="STAS_dom"/>
</dbReference>
<dbReference type="Pfam" id="PF13466">
    <property type="entry name" value="STAS_2"/>
    <property type="match status" value="1"/>
</dbReference>
<accession>A0ABV8CP05</accession>
<reference evidence="3" key="1">
    <citation type="journal article" date="2019" name="Int. J. Syst. Evol. Microbiol.">
        <title>The Global Catalogue of Microorganisms (GCM) 10K type strain sequencing project: providing services to taxonomists for standard genome sequencing and annotation.</title>
        <authorList>
            <consortium name="The Broad Institute Genomics Platform"/>
            <consortium name="The Broad Institute Genome Sequencing Center for Infectious Disease"/>
            <person name="Wu L."/>
            <person name="Ma J."/>
        </authorList>
    </citation>
    <scope>NUCLEOTIDE SEQUENCE [LARGE SCALE GENOMIC DNA]</scope>
    <source>
        <strain evidence="3">CCUG 54939</strain>
    </source>
</reference>
<protein>
    <submittedName>
        <fullName evidence="2">Lipid asymmetry maintenance protein MlaB</fullName>
    </submittedName>
</protein>
<name>A0ABV8CP05_9GAMM</name>
<dbReference type="SUPFAM" id="SSF52091">
    <property type="entry name" value="SpoIIaa-like"/>
    <property type="match status" value="1"/>
</dbReference>
<organism evidence="2 3">
    <name type="scientific">Pseudaeromonas sharmana</name>
    <dbReference type="NCBI Taxonomy" id="328412"/>
    <lineage>
        <taxon>Bacteria</taxon>
        <taxon>Pseudomonadati</taxon>
        <taxon>Pseudomonadota</taxon>
        <taxon>Gammaproteobacteria</taxon>
        <taxon>Aeromonadales</taxon>
        <taxon>Aeromonadaceae</taxon>
        <taxon>Pseudaeromonas</taxon>
    </lineage>
</organism>
<dbReference type="PANTHER" id="PTHR35849:SF1">
    <property type="entry name" value="INTERMEMBRANE PHOSPHOLIPID TRANSPORT SYSTEM BINDING PROTEIN MLAB"/>
    <property type="match status" value="1"/>
</dbReference>
<dbReference type="PROSITE" id="PS50801">
    <property type="entry name" value="STAS"/>
    <property type="match status" value="1"/>
</dbReference>
<proteinExistence type="predicted"/>
<gene>
    <name evidence="2" type="ORF">ACFOSS_09625</name>
</gene>
<dbReference type="InterPro" id="IPR052746">
    <property type="entry name" value="MlaB_ABC_Transporter"/>
</dbReference>
<evidence type="ECO:0000259" key="1">
    <source>
        <dbReference type="PROSITE" id="PS50801"/>
    </source>
</evidence>
<dbReference type="EMBL" id="JBHSAF010000012">
    <property type="protein sequence ID" value="MFC3913723.1"/>
    <property type="molecule type" value="Genomic_DNA"/>
</dbReference>
<comment type="caution">
    <text evidence="2">The sequence shown here is derived from an EMBL/GenBank/DDBJ whole genome shotgun (WGS) entry which is preliminary data.</text>
</comment>
<dbReference type="Proteomes" id="UP001595692">
    <property type="component" value="Unassembled WGS sequence"/>
</dbReference>
<evidence type="ECO:0000313" key="3">
    <source>
        <dbReference type="Proteomes" id="UP001595692"/>
    </source>
</evidence>
<feature type="domain" description="STAS" evidence="1">
    <location>
        <begin position="28"/>
        <end position="93"/>
    </location>
</feature>
<dbReference type="RefSeq" id="WP_377152125.1">
    <property type="nucleotide sequence ID" value="NZ_JBHSAF010000012.1"/>
</dbReference>